<name>A0A914H5M8_GLORO</name>
<evidence type="ECO:0000256" key="2">
    <source>
        <dbReference type="SAM" id="SignalP"/>
    </source>
</evidence>
<dbReference type="WBParaSite" id="Gr19_v10_g14052.t1">
    <property type="protein sequence ID" value="Gr19_v10_g14052.t1"/>
    <property type="gene ID" value="Gr19_v10_g14052"/>
</dbReference>
<keyword evidence="2" id="KW-0732">Signal</keyword>
<organism evidence="3 4">
    <name type="scientific">Globodera rostochiensis</name>
    <name type="common">Golden nematode worm</name>
    <name type="synonym">Heterodera rostochiensis</name>
    <dbReference type="NCBI Taxonomy" id="31243"/>
    <lineage>
        <taxon>Eukaryota</taxon>
        <taxon>Metazoa</taxon>
        <taxon>Ecdysozoa</taxon>
        <taxon>Nematoda</taxon>
        <taxon>Chromadorea</taxon>
        <taxon>Rhabditida</taxon>
        <taxon>Tylenchina</taxon>
        <taxon>Tylenchomorpha</taxon>
        <taxon>Tylenchoidea</taxon>
        <taxon>Heteroderidae</taxon>
        <taxon>Heteroderinae</taxon>
        <taxon>Globodera</taxon>
    </lineage>
</organism>
<feature type="signal peptide" evidence="2">
    <location>
        <begin position="1"/>
        <end position="27"/>
    </location>
</feature>
<evidence type="ECO:0000313" key="4">
    <source>
        <dbReference type="WBParaSite" id="Gr19_v10_g14052.t1"/>
    </source>
</evidence>
<sequence>MIDFCLFYSAKVAVVFILMISSPTLEAQRNENDKFFNLMAAIGEHFSGEFNEAEKALELDLNGANSFLGSLHAFATLEIVTKNENGEFECIASNELEALVHGKNFDGTLKEKQENSKEKIQTFLAVSKCFILPEWELSIFDYWIEIIEMKTKNSQKPIFGVAIYKETSNKYKNENKEKAFKLSKENYKFLKQLNDQKFSIYESTNLLRAAFNWGDKGIDPELHLDSQDKKIQEYVQKDVEESCKKFDNEEEKMLFLNNVRYDLAINFEFNQRKDIYDRAEDLLSKWVGHRDLSIYGIEQISEESYLKKNASQMLRTDGRKGCRKKESNGREERIEGRDARKERKEDMKEGEVEERKEEGRRKEEMN</sequence>
<evidence type="ECO:0000313" key="3">
    <source>
        <dbReference type="Proteomes" id="UP000887572"/>
    </source>
</evidence>
<accession>A0A914H5M8</accession>
<evidence type="ECO:0000256" key="1">
    <source>
        <dbReference type="SAM" id="MobiDB-lite"/>
    </source>
</evidence>
<feature type="chain" id="PRO_5037712247" evidence="2">
    <location>
        <begin position="28"/>
        <end position="366"/>
    </location>
</feature>
<feature type="region of interest" description="Disordered" evidence="1">
    <location>
        <begin position="316"/>
        <end position="366"/>
    </location>
</feature>
<dbReference type="AlphaFoldDB" id="A0A914H5M8"/>
<keyword evidence="3" id="KW-1185">Reference proteome</keyword>
<proteinExistence type="predicted"/>
<protein>
    <submittedName>
        <fullName evidence="4">Uncharacterized protein</fullName>
    </submittedName>
</protein>
<reference evidence="4" key="1">
    <citation type="submission" date="2022-11" db="UniProtKB">
        <authorList>
            <consortium name="WormBaseParasite"/>
        </authorList>
    </citation>
    <scope>IDENTIFICATION</scope>
</reference>
<dbReference type="Proteomes" id="UP000887572">
    <property type="component" value="Unplaced"/>
</dbReference>